<name>A0A378TTI1_MORLA</name>
<sequence>MKKSFILSCLLLSACSDVPLNQNADTLIQNYHDRQNTATTAQKDSYYYLLGIGASDEPLQAGKAYHDELGLVLNQSGNLDENIRQLNQKHDLNGLSKQIKTDDDIFCKITSDNDNAHDCFKSLAKSDTGISPYPIIHERYLTFLTNPPALIKNSMRVDVQMPDYRVLVYGQRAHLIHHLNNDPKQSMTALSQELALLRQHLANANTLIEKMIYANLIINQLQAMTLFKSQNPDLTTDIIPPLTADELSLNHAWTAEFMMNYETFENLERLDYGVFEKLKMTLLYNKNKTLNQVANFYQQGIDHVNLSAPEIAKRFDDELTPPKIDYTNYIGSTLANIAPSDYRHYAVRIKSLDNLITIANHHINGTPLNNVFAPTLTGSVIEKTHICLQNPVSNDRVATETKKRDEKFECLNL</sequence>
<feature type="chain" id="PRO_5016829462" description="Lipoprotein" evidence="1">
    <location>
        <begin position="25"/>
        <end position="413"/>
    </location>
</feature>
<dbReference type="AlphaFoldDB" id="A0A378TTI1"/>
<proteinExistence type="predicted"/>
<feature type="signal peptide" evidence="1">
    <location>
        <begin position="1"/>
        <end position="24"/>
    </location>
</feature>
<gene>
    <name evidence="2" type="ORF">NCTC10359_02603</name>
</gene>
<reference evidence="2 3" key="1">
    <citation type="submission" date="2018-06" db="EMBL/GenBank/DDBJ databases">
        <authorList>
            <consortium name="Pathogen Informatics"/>
            <person name="Doyle S."/>
        </authorList>
    </citation>
    <scope>NUCLEOTIDE SEQUENCE [LARGE SCALE GENOMIC DNA]</scope>
    <source>
        <strain evidence="2 3">NCTC10359</strain>
    </source>
</reference>
<dbReference type="Proteomes" id="UP000254437">
    <property type="component" value="Unassembled WGS sequence"/>
</dbReference>
<accession>A0A378TTI1</accession>
<dbReference type="EMBL" id="UGQU01000004">
    <property type="protein sequence ID" value="STZ64155.1"/>
    <property type="molecule type" value="Genomic_DNA"/>
</dbReference>
<evidence type="ECO:0000256" key="1">
    <source>
        <dbReference type="SAM" id="SignalP"/>
    </source>
</evidence>
<dbReference type="RefSeq" id="WP_115008415.1">
    <property type="nucleotide sequence ID" value="NZ_UGQU01000004.1"/>
</dbReference>
<dbReference type="PROSITE" id="PS51257">
    <property type="entry name" value="PROKAR_LIPOPROTEIN"/>
    <property type="match status" value="1"/>
</dbReference>
<evidence type="ECO:0000313" key="2">
    <source>
        <dbReference type="EMBL" id="STZ64155.1"/>
    </source>
</evidence>
<evidence type="ECO:0000313" key="3">
    <source>
        <dbReference type="Proteomes" id="UP000254437"/>
    </source>
</evidence>
<protein>
    <recommendedName>
        <fullName evidence="4">Lipoprotein</fullName>
    </recommendedName>
</protein>
<evidence type="ECO:0008006" key="4">
    <source>
        <dbReference type="Google" id="ProtNLM"/>
    </source>
</evidence>
<organism evidence="2 3">
    <name type="scientific">Moraxella lacunata</name>
    <dbReference type="NCBI Taxonomy" id="477"/>
    <lineage>
        <taxon>Bacteria</taxon>
        <taxon>Pseudomonadati</taxon>
        <taxon>Pseudomonadota</taxon>
        <taxon>Gammaproteobacteria</taxon>
        <taxon>Moraxellales</taxon>
        <taxon>Moraxellaceae</taxon>
        <taxon>Moraxella</taxon>
    </lineage>
</organism>
<keyword evidence="1" id="KW-0732">Signal</keyword>